<evidence type="ECO:0000256" key="8">
    <source>
        <dbReference type="ARBA" id="ARBA00023186"/>
    </source>
</evidence>
<evidence type="ECO:0000256" key="12">
    <source>
        <dbReference type="SAM" id="SignalP"/>
    </source>
</evidence>
<evidence type="ECO:0000256" key="1">
    <source>
        <dbReference type="ARBA" id="ARBA00004319"/>
    </source>
</evidence>
<dbReference type="Proteomes" id="UP000515163">
    <property type="component" value="Unplaced"/>
</dbReference>
<evidence type="ECO:0000256" key="4">
    <source>
        <dbReference type="ARBA" id="ARBA00022737"/>
    </source>
</evidence>
<name>A0A6P8J6P6_ACTTE</name>
<keyword evidence="6" id="KW-0106">Calcium</keyword>
<feature type="signal peptide" evidence="12">
    <location>
        <begin position="1"/>
        <end position="21"/>
    </location>
</feature>
<evidence type="ECO:0000256" key="6">
    <source>
        <dbReference type="ARBA" id="ARBA00022837"/>
    </source>
</evidence>
<dbReference type="FunFam" id="1.10.238.10:FF:000104">
    <property type="entry name" value="calumenin isoform X1"/>
    <property type="match status" value="1"/>
</dbReference>
<evidence type="ECO:0000256" key="3">
    <source>
        <dbReference type="ARBA" id="ARBA00022729"/>
    </source>
</evidence>
<feature type="domain" description="EF-hand" evidence="13">
    <location>
        <begin position="95"/>
        <end position="130"/>
    </location>
</feature>
<dbReference type="KEGG" id="aten:116309056"/>
<evidence type="ECO:0000256" key="5">
    <source>
        <dbReference type="ARBA" id="ARBA00022824"/>
    </source>
</evidence>
<protein>
    <recommendedName>
        <fullName evidence="11">Reticulocalbin-3</fullName>
    </recommendedName>
</protein>
<comment type="subcellular location">
    <subcellularLocation>
        <location evidence="1">Endoplasmic reticulum lumen</location>
    </subcellularLocation>
</comment>
<keyword evidence="4" id="KW-0677">Repeat</keyword>
<dbReference type="PROSITE" id="PS50222">
    <property type="entry name" value="EF_HAND_2"/>
    <property type="match status" value="3"/>
</dbReference>
<dbReference type="Pfam" id="PF13499">
    <property type="entry name" value="EF-hand_7"/>
    <property type="match status" value="2"/>
</dbReference>
<dbReference type="SUPFAM" id="SSF47473">
    <property type="entry name" value="EF-hand"/>
    <property type="match status" value="2"/>
</dbReference>
<reference evidence="15" key="1">
    <citation type="submission" date="2025-08" db="UniProtKB">
        <authorList>
            <consortium name="RefSeq"/>
        </authorList>
    </citation>
    <scope>IDENTIFICATION</scope>
    <source>
        <tissue evidence="15">Tentacle</tissue>
    </source>
</reference>
<keyword evidence="8" id="KW-0143">Chaperone</keyword>
<dbReference type="GO" id="GO:0015031">
    <property type="term" value="P:protein transport"/>
    <property type="evidence" value="ECO:0007669"/>
    <property type="project" value="UniProtKB-ARBA"/>
</dbReference>
<dbReference type="GO" id="GO:0005509">
    <property type="term" value="F:calcium ion binding"/>
    <property type="evidence" value="ECO:0007669"/>
    <property type="project" value="InterPro"/>
</dbReference>
<dbReference type="InterPro" id="IPR018247">
    <property type="entry name" value="EF_Hand_1_Ca_BS"/>
</dbReference>
<evidence type="ECO:0000256" key="11">
    <source>
        <dbReference type="ARBA" id="ARBA00072696"/>
    </source>
</evidence>
<feature type="domain" description="EF-hand" evidence="13">
    <location>
        <begin position="250"/>
        <end position="285"/>
    </location>
</feature>
<comment type="subunit">
    <text evidence="10">Interacts with PCSK6 (immature form including the propeptide); probably involved in the maturation and the secretion of PCSK6.</text>
</comment>
<dbReference type="Gene3D" id="1.10.238.10">
    <property type="entry name" value="EF-hand"/>
    <property type="match status" value="3"/>
</dbReference>
<dbReference type="PROSITE" id="PS51257">
    <property type="entry name" value="PROKAR_LIPOPROTEIN"/>
    <property type="match status" value="1"/>
</dbReference>
<gene>
    <name evidence="15" type="primary">LOC116309056</name>
</gene>
<dbReference type="RefSeq" id="XP_031575454.1">
    <property type="nucleotide sequence ID" value="XM_031719594.1"/>
</dbReference>
<keyword evidence="3 12" id="KW-0732">Signal</keyword>
<sequence length="298" mass="35589">MSYERTFVVLLCVSLVCSCRGSSEHEFVGGKKHNLHDDRVAFLGDEMAKEFETLTPEESKRRLRMLVPKIDINKDGFVEEAELEIWVRHKMKKWEVEEDVDAIYRDLDTNNDDQVTWHEYMTRTFGFPEEDLHKKWERKDLENYVQDDKRKWKYADQDKDSRLTRQEYEYFHHPKEHEVMIPYVAMKVMLEADADQDGFLSMEEYLAWLDMPEFHILDKQDFNNIHDQNKDGKLDLKEVEDWRRPKNFNKAQEEAQHLIEHADLNADGKLDAEEFVTSSEFFAGSYATQFGQTLHDEF</sequence>
<evidence type="ECO:0000256" key="10">
    <source>
        <dbReference type="ARBA" id="ARBA00063143"/>
    </source>
</evidence>
<dbReference type="PROSITE" id="PS00018">
    <property type="entry name" value="EF_HAND_1"/>
    <property type="match status" value="5"/>
</dbReference>
<keyword evidence="14" id="KW-1185">Reference proteome</keyword>
<evidence type="ECO:0000256" key="7">
    <source>
        <dbReference type="ARBA" id="ARBA00023180"/>
    </source>
</evidence>
<keyword evidence="5" id="KW-0256">Endoplasmic reticulum</keyword>
<dbReference type="InterPro" id="IPR011992">
    <property type="entry name" value="EF-hand-dom_pair"/>
</dbReference>
<dbReference type="OrthoDB" id="293868at2759"/>
<organism evidence="14 15">
    <name type="scientific">Actinia tenebrosa</name>
    <name type="common">Australian red waratah sea anemone</name>
    <dbReference type="NCBI Taxonomy" id="6105"/>
    <lineage>
        <taxon>Eukaryota</taxon>
        <taxon>Metazoa</taxon>
        <taxon>Cnidaria</taxon>
        <taxon>Anthozoa</taxon>
        <taxon>Hexacorallia</taxon>
        <taxon>Actiniaria</taxon>
        <taxon>Actiniidae</taxon>
        <taxon>Actinia</taxon>
    </lineage>
</organism>
<accession>A0A6P8J6P6</accession>
<evidence type="ECO:0000256" key="9">
    <source>
        <dbReference type="ARBA" id="ARBA00056975"/>
    </source>
</evidence>
<proteinExistence type="predicted"/>
<dbReference type="AlphaFoldDB" id="A0A6P8J6P6"/>
<dbReference type="InParanoid" id="A0A6P8J6P6"/>
<keyword evidence="2" id="KW-0479">Metal-binding</keyword>
<dbReference type="PANTHER" id="PTHR10827:SF52">
    <property type="entry name" value="IP16409P"/>
    <property type="match status" value="1"/>
</dbReference>
<dbReference type="PANTHER" id="PTHR10827">
    <property type="entry name" value="RETICULOCALBIN"/>
    <property type="match status" value="1"/>
</dbReference>
<comment type="function">
    <text evidence="9">Probable molecular chaperone assisting protein biosynthesis and transport in the endoplasmic reticulum. Required for the proper biosynthesis and transport of pulmonary surfactant-associated protein A/SP-A, pulmonary surfactant-associated protein D/SP-D and the lipid transporter ABCA3. By regulating both the proper expression and the degradation through the endoplasmic reticulum-associated protein degradation pathway of these proteins plays a crucial role in pulmonary surfactant homeostasis. Has an anti-fibrotic activity by negatively regulating the secretion of type I and type III collagens. This calcium-binding protein also transiently associates with immature PCSK6 and regulates its secretion.</text>
</comment>
<dbReference type="InterPro" id="IPR002048">
    <property type="entry name" value="EF_hand_dom"/>
</dbReference>
<dbReference type="Pfam" id="PF13202">
    <property type="entry name" value="EF-hand_5"/>
    <property type="match status" value="1"/>
</dbReference>
<evidence type="ECO:0000313" key="15">
    <source>
        <dbReference type="RefSeq" id="XP_031575454.1"/>
    </source>
</evidence>
<dbReference type="SMART" id="SM00054">
    <property type="entry name" value="EFh"/>
    <property type="match status" value="4"/>
</dbReference>
<feature type="chain" id="PRO_5027866000" description="Reticulocalbin-3" evidence="12">
    <location>
        <begin position="22"/>
        <end position="298"/>
    </location>
</feature>
<dbReference type="GO" id="GO:0005788">
    <property type="term" value="C:endoplasmic reticulum lumen"/>
    <property type="evidence" value="ECO:0007669"/>
    <property type="project" value="UniProtKB-SubCell"/>
</dbReference>
<evidence type="ECO:0000259" key="13">
    <source>
        <dbReference type="PROSITE" id="PS50222"/>
    </source>
</evidence>
<evidence type="ECO:0000313" key="14">
    <source>
        <dbReference type="Proteomes" id="UP000515163"/>
    </source>
</evidence>
<dbReference type="GeneID" id="116309056"/>
<feature type="domain" description="EF-hand" evidence="13">
    <location>
        <begin position="58"/>
        <end position="93"/>
    </location>
</feature>
<evidence type="ECO:0000256" key="2">
    <source>
        <dbReference type="ARBA" id="ARBA00022723"/>
    </source>
</evidence>
<keyword evidence="7" id="KW-0325">Glycoprotein</keyword>